<sequence>MGNATAETLYRIAGRKAAEGRGWDALNAQLAGDTLTITAEMEKSPRALLDLSPLWSLSLPGNGLPAVADAFRRQLLQGLDSWGIAGTVGAALPAITLTDVPLDPAESGAFAEALLGGRDLRTFASAEAARAGRLAALADRLYTAGEYQAAARSAAAADRSVLAAHYGAEAAVVGDTHLAALRTGMLLAEDTLGAEGGNLDVAAVCRHARAAHDAANLTDKAIHWETISFLS</sequence>
<gene>
    <name evidence="1" type="ORF">IV500_05460</name>
</gene>
<reference evidence="1 2" key="1">
    <citation type="submission" date="2020-11" db="EMBL/GenBank/DDBJ databases">
        <title>Arthrobacter antarcticus sp. nov., isolated from Antarctic Soil.</title>
        <authorList>
            <person name="Li J."/>
        </authorList>
    </citation>
    <scope>NUCLEOTIDE SEQUENCE [LARGE SCALE GENOMIC DNA]</scope>
    <source>
        <strain evidence="1 2">Z1-20</strain>
    </source>
</reference>
<dbReference type="EMBL" id="JADNYM010000006">
    <property type="protein sequence ID" value="MBG0738868.1"/>
    <property type="molecule type" value="Genomic_DNA"/>
</dbReference>
<evidence type="ECO:0000313" key="2">
    <source>
        <dbReference type="Proteomes" id="UP000655366"/>
    </source>
</evidence>
<dbReference type="AlphaFoldDB" id="A0A931G4J3"/>
<organism evidence="1 2">
    <name type="scientific">Arthrobacter terrae</name>
    <dbReference type="NCBI Taxonomy" id="2935737"/>
    <lineage>
        <taxon>Bacteria</taxon>
        <taxon>Bacillati</taxon>
        <taxon>Actinomycetota</taxon>
        <taxon>Actinomycetes</taxon>
        <taxon>Micrococcales</taxon>
        <taxon>Micrococcaceae</taxon>
        <taxon>Arthrobacter</taxon>
    </lineage>
</organism>
<name>A0A931G4J3_9MICC</name>
<dbReference type="RefSeq" id="WP_196395825.1">
    <property type="nucleotide sequence ID" value="NZ_JADNYM010000006.1"/>
</dbReference>
<keyword evidence="2" id="KW-1185">Reference proteome</keyword>
<accession>A0A931G4J3</accession>
<comment type="caution">
    <text evidence="1">The sequence shown here is derived from an EMBL/GenBank/DDBJ whole genome shotgun (WGS) entry which is preliminary data.</text>
</comment>
<protein>
    <submittedName>
        <fullName evidence="1">Uncharacterized protein</fullName>
    </submittedName>
</protein>
<dbReference type="Proteomes" id="UP000655366">
    <property type="component" value="Unassembled WGS sequence"/>
</dbReference>
<proteinExistence type="predicted"/>
<evidence type="ECO:0000313" key="1">
    <source>
        <dbReference type="EMBL" id="MBG0738868.1"/>
    </source>
</evidence>